<dbReference type="RefSeq" id="WP_074711446.1">
    <property type="nucleotide sequence ID" value="NZ_FNTV01000001.1"/>
</dbReference>
<dbReference type="PANTHER" id="PTHR30146:SF153">
    <property type="entry name" value="LACTOSE OPERON REPRESSOR"/>
    <property type="match status" value="1"/>
</dbReference>
<keyword evidence="2" id="KW-0238">DNA-binding</keyword>
<evidence type="ECO:0000256" key="2">
    <source>
        <dbReference type="ARBA" id="ARBA00023125"/>
    </source>
</evidence>
<evidence type="ECO:0000259" key="4">
    <source>
        <dbReference type="PROSITE" id="PS50932"/>
    </source>
</evidence>
<organism evidence="5 6">
    <name type="scientific">Arthrobacter alpinus</name>
    <dbReference type="NCBI Taxonomy" id="656366"/>
    <lineage>
        <taxon>Bacteria</taxon>
        <taxon>Bacillati</taxon>
        <taxon>Actinomycetota</taxon>
        <taxon>Actinomycetes</taxon>
        <taxon>Micrococcales</taxon>
        <taxon>Micrococcaceae</taxon>
        <taxon>Arthrobacter</taxon>
    </lineage>
</organism>
<dbReference type="CDD" id="cd01392">
    <property type="entry name" value="HTH_LacI"/>
    <property type="match status" value="1"/>
</dbReference>
<dbReference type="GO" id="GO:0003700">
    <property type="term" value="F:DNA-binding transcription factor activity"/>
    <property type="evidence" value="ECO:0007669"/>
    <property type="project" value="TreeGrafter"/>
</dbReference>
<dbReference type="EMBL" id="FNTV01000001">
    <property type="protein sequence ID" value="SEE60700.1"/>
    <property type="molecule type" value="Genomic_DNA"/>
</dbReference>
<keyword evidence="1" id="KW-0805">Transcription regulation</keyword>
<dbReference type="Pfam" id="PF13377">
    <property type="entry name" value="Peripla_BP_3"/>
    <property type="match status" value="1"/>
</dbReference>
<reference evidence="5 6" key="1">
    <citation type="submission" date="2016-10" db="EMBL/GenBank/DDBJ databases">
        <authorList>
            <person name="de Groot N.N."/>
        </authorList>
    </citation>
    <scope>NUCLEOTIDE SEQUENCE [LARGE SCALE GENOMIC DNA]</scope>
    <source>
        <strain evidence="5 6">DSM 22274</strain>
    </source>
</reference>
<name>A0A1H5K7Q1_9MICC</name>
<feature type="domain" description="HTH lacI-type" evidence="4">
    <location>
        <begin position="4"/>
        <end position="63"/>
    </location>
</feature>
<proteinExistence type="predicted"/>
<dbReference type="AlphaFoldDB" id="A0A1H5K7Q1"/>
<dbReference type="InterPro" id="IPR000843">
    <property type="entry name" value="HTH_LacI"/>
</dbReference>
<evidence type="ECO:0000256" key="1">
    <source>
        <dbReference type="ARBA" id="ARBA00023015"/>
    </source>
</evidence>
<dbReference type="Gene3D" id="1.10.260.40">
    <property type="entry name" value="lambda repressor-like DNA-binding domains"/>
    <property type="match status" value="1"/>
</dbReference>
<dbReference type="SUPFAM" id="SSF47413">
    <property type="entry name" value="lambda repressor-like DNA-binding domains"/>
    <property type="match status" value="1"/>
</dbReference>
<dbReference type="InterPro" id="IPR010982">
    <property type="entry name" value="Lambda_DNA-bd_dom_sf"/>
</dbReference>
<dbReference type="PANTHER" id="PTHR30146">
    <property type="entry name" value="LACI-RELATED TRANSCRIPTIONAL REPRESSOR"/>
    <property type="match status" value="1"/>
</dbReference>
<sequence length="332" mass="35032">MIRPTIKTVAAEAGVSTATVSYVLAGRTKGNGSGISPATAERVHAAVTKVGYRPNQAARTIRTGKSNLMMLSLTMLSDPWSLSVSKAVSAAVASAGITPMILADTDWRTAIKRQGADVIFIDAAEAEGDAALLAELGRNNNLVVFSETLEPNGFDVIRSVSGSSMDAAMDHLTATHTKVACLTPRGSLQAPCPTRYGAYLAGLRRAGLEFRQDYVAPFDGDEFSAYEAAVALLSQPDPPTAIFATSDFVAMAAINAAQRMRLSVPGDVAVIGVGNTLQGEVMAPSLSTVGPVDFFNSLAEFLVERAKSDSVQHRILEFPWQLFVRESAPVAP</sequence>
<accession>A0A1H5K7Q1</accession>
<evidence type="ECO:0000313" key="5">
    <source>
        <dbReference type="EMBL" id="SEE60700.1"/>
    </source>
</evidence>
<evidence type="ECO:0000313" key="6">
    <source>
        <dbReference type="Proteomes" id="UP000182725"/>
    </source>
</evidence>
<keyword evidence="3" id="KW-0804">Transcription</keyword>
<evidence type="ECO:0000256" key="3">
    <source>
        <dbReference type="ARBA" id="ARBA00023163"/>
    </source>
</evidence>
<dbReference type="InterPro" id="IPR046335">
    <property type="entry name" value="LacI/GalR-like_sensor"/>
</dbReference>
<dbReference type="SMART" id="SM00354">
    <property type="entry name" value="HTH_LACI"/>
    <property type="match status" value="1"/>
</dbReference>
<dbReference type="Proteomes" id="UP000182725">
    <property type="component" value="Unassembled WGS sequence"/>
</dbReference>
<protein>
    <submittedName>
        <fullName evidence="5">LacI family transcriptional regulator</fullName>
    </submittedName>
</protein>
<dbReference type="GO" id="GO:0000976">
    <property type="term" value="F:transcription cis-regulatory region binding"/>
    <property type="evidence" value="ECO:0007669"/>
    <property type="project" value="TreeGrafter"/>
</dbReference>
<dbReference type="CDD" id="cd06267">
    <property type="entry name" value="PBP1_LacI_sugar_binding-like"/>
    <property type="match status" value="1"/>
</dbReference>
<dbReference type="Gene3D" id="3.40.50.2300">
    <property type="match status" value="2"/>
</dbReference>
<dbReference type="PROSITE" id="PS50932">
    <property type="entry name" value="HTH_LACI_2"/>
    <property type="match status" value="1"/>
</dbReference>
<dbReference type="SUPFAM" id="SSF53822">
    <property type="entry name" value="Periplasmic binding protein-like I"/>
    <property type="match status" value="1"/>
</dbReference>
<dbReference type="Pfam" id="PF00356">
    <property type="entry name" value="LacI"/>
    <property type="match status" value="1"/>
</dbReference>
<gene>
    <name evidence="5" type="ORF">SAMN04489740_1902</name>
</gene>
<dbReference type="InterPro" id="IPR028082">
    <property type="entry name" value="Peripla_BP_I"/>
</dbReference>